<keyword evidence="4 6" id="KW-1133">Transmembrane helix</keyword>
<feature type="transmembrane region" description="Helical" evidence="6">
    <location>
        <begin position="406"/>
        <end position="424"/>
    </location>
</feature>
<reference evidence="7" key="1">
    <citation type="submission" date="2020-07" db="EMBL/GenBank/DDBJ databases">
        <title>Huge and variable diversity of episymbiotic CPR bacteria and DPANN archaea in groundwater ecosystems.</title>
        <authorList>
            <person name="He C.Y."/>
            <person name="Keren R."/>
            <person name="Whittaker M."/>
            <person name="Farag I.F."/>
            <person name="Doudna J."/>
            <person name="Cate J.H.D."/>
            <person name="Banfield J.F."/>
        </authorList>
    </citation>
    <scope>NUCLEOTIDE SEQUENCE</scope>
    <source>
        <strain evidence="7">NC_groundwater_1813_Pr3_B-0.1um_71_17</strain>
    </source>
</reference>
<name>A0A933WC84_UNCEI</name>
<evidence type="ECO:0000256" key="4">
    <source>
        <dbReference type="ARBA" id="ARBA00022989"/>
    </source>
</evidence>
<feature type="transmembrane region" description="Helical" evidence="6">
    <location>
        <begin position="161"/>
        <end position="179"/>
    </location>
</feature>
<feature type="transmembrane region" description="Helical" evidence="6">
    <location>
        <begin position="91"/>
        <end position="109"/>
    </location>
</feature>
<dbReference type="GO" id="GO:0035673">
    <property type="term" value="F:oligopeptide transmembrane transporter activity"/>
    <property type="evidence" value="ECO:0007669"/>
    <property type="project" value="InterPro"/>
</dbReference>
<feature type="transmembrane region" description="Helical" evidence="6">
    <location>
        <begin position="518"/>
        <end position="539"/>
    </location>
</feature>
<protein>
    <submittedName>
        <fullName evidence="7">OPT/YSL family transporter</fullName>
    </submittedName>
</protein>
<keyword evidence="2" id="KW-0813">Transport</keyword>
<evidence type="ECO:0000256" key="2">
    <source>
        <dbReference type="ARBA" id="ARBA00022448"/>
    </source>
</evidence>
<feature type="transmembrane region" description="Helical" evidence="6">
    <location>
        <begin position="610"/>
        <end position="634"/>
    </location>
</feature>
<feature type="transmembrane region" description="Helical" evidence="6">
    <location>
        <begin position="41"/>
        <end position="59"/>
    </location>
</feature>
<keyword evidence="3 6" id="KW-0812">Transmembrane</keyword>
<evidence type="ECO:0000256" key="3">
    <source>
        <dbReference type="ARBA" id="ARBA00022692"/>
    </source>
</evidence>
<evidence type="ECO:0000313" key="7">
    <source>
        <dbReference type="EMBL" id="MBI5171029.1"/>
    </source>
</evidence>
<feature type="transmembrane region" description="Helical" evidence="6">
    <location>
        <begin position="354"/>
        <end position="373"/>
    </location>
</feature>
<gene>
    <name evidence="7" type="ORF">HZA61_16205</name>
</gene>
<evidence type="ECO:0000256" key="6">
    <source>
        <dbReference type="SAM" id="Phobius"/>
    </source>
</evidence>
<feature type="transmembrane region" description="Helical" evidence="6">
    <location>
        <begin position="654"/>
        <end position="678"/>
    </location>
</feature>
<proteinExistence type="predicted"/>
<organism evidence="7 8">
    <name type="scientific">Eiseniibacteriota bacterium</name>
    <dbReference type="NCBI Taxonomy" id="2212470"/>
    <lineage>
        <taxon>Bacteria</taxon>
        <taxon>Candidatus Eiseniibacteriota</taxon>
    </lineage>
</organism>
<accession>A0A933WC84</accession>
<dbReference type="PANTHER" id="PTHR31645:SF0">
    <property type="entry name" value="OLIGOPEPTIDE TRANSPORTER YGL114W-RELATED"/>
    <property type="match status" value="1"/>
</dbReference>
<feature type="transmembrane region" description="Helical" evidence="6">
    <location>
        <begin position="430"/>
        <end position="448"/>
    </location>
</feature>
<keyword evidence="5 6" id="KW-0472">Membrane</keyword>
<dbReference type="Pfam" id="PF03169">
    <property type="entry name" value="OPT"/>
    <property type="match status" value="1"/>
</dbReference>
<comment type="subcellular location">
    <subcellularLocation>
        <location evidence="1">Membrane</location>
        <topology evidence="1">Multi-pass membrane protein</topology>
    </subcellularLocation>
</comment>
<sequence length="680" mass="72741">MSETPTADETAQKKRTPEEIERDWYENVYQGDKMKQFTARAVIMGMLLGMVMVCSNVYVGLKAGWSMGVAITSCVLAYLTFQVLQATIGPLLVKMHGVPVIGGFFRWIWPDNHYSILENNCMQSTASAGGSMTSAGLVNAIPALMMLSATAIPATFEARCFALIPWVAMISGLGVFLAIPTKRQMINIEQLPFPSGKAAATTLTALHSGGEEAAKQARALGISGAIGLAITWLRDAGDLVFMKTQEIAGAPKWALVKGWFWPEAAPWLKLPRLETVWGTGGIAIGTWKDAPLYLNQVTMSLEGSLLFVASGAIMSFRQAWSLMLGAVINYCILAPHFLNEGVIEAASFRKISSWSLWTGVPMMVTSGLLLFFLNWKSVVRAFGTIAQFLGKKADANDPMDKIEVPGSWFVAGYVGCGTGCVLLGHHLFGIQYWMGVIAVLATFLLVVVSTRATGETDITPVGPLSKITQLTFGAIAPGNVPTNLMTANITAGATSHAGDLLIDLKSGYLLGANPRRQFLAQFFGVMAGSLIVVPVYFILIPDASALGGEKWPAPAALVWRGVAELLAKGVEALPITARWGLLVGSILGLILPLLEIRFPTAKKYIPSATGLGLAFTINGFNSISMFLGACLALVLSKYAKQWHERYTVPVSSGIIAGESLMGVAIALITALPNLAAMLKK</sequence>
<dbReference type="InterPro" id="IPR004813">
    <property type="entry name" value="OPT"/>
</dbReference>
<dbReference type="NCBIfam" id="TIGR00728">
    <property type="entry name" value="OPT_sfam"/>
    <property type="match status" value="1"/>
</dbReference>
<dbReference type="AlphaFoldDB" id="A0A933WC84"/>
<feature type="transmembrane region" description="Helical" evidence="6">
    <location>
        <begin position="579"/>
        <end position="598"/>
    </location>
</feature>
<feature type="transmembrane region" description="Helical" evidence="6">
    <location>
        <begin position="65"/>
        <end position="84"/>
    </location>
</feature>
<dbReference type="GO" id="GO:0016020">
    <property type="term" value="C:membrane"/>
    <property type="evidence" value="ECO:0007669"/>
    <property type="project" value="UniProtKB-SubCell"/>
</dbReference>
<evidence type="ECO:0000313" key="8">
    <source>
        <dbReference type="Proteomes" id="UP000696931"/>
    </source>
</evidence>
<comment type="caution">
    <text evidence="7">The sequence shown here is derived from an EMBL/GenBank/DDBJ whole genome shotgun (WGS) entry which is preliminary data.</text>
</comment>
<evidence type="ECO:0000256" key="1">
    <source>
        <dbReference type="ARBA" id="ARBA00004141"/>
    </source>
</evidence>
<evidence type="ECO:0000256" key="5">
    <source>
        <dbReference type="ARBA" id="ARBA00023136"/>
    </source>
</evidence>
<feature type="transmembrane region" description="Helical" evidence="6">
    <location>
        <begin position="319"/>
        <end position="338"/>
    </location>
</feature>
<dbReference type="Proteomes" id="UP000696931">
    <property type="component" value="Unassembled WGS sequence"/>
</dbReference>
<dbReference type="PANTHER" id="PTHR31645">
    <property type="entry name" value="OLIGOPEPTIDE TRANSPORTER YGL114W-RELATED"/>
    <property type="match status" value="1"/>
</dbReference>
<dbReference type="EMBL" id="JACRIW010000115">
    <property type="protein sequence ID" value="MBI5171029.1"/>
    <property type="molecule type" value="Genomic_DNA"/>
</dbReference>
<dbReference type="InterPro" id="IPR045035">
    <property type="entry name" value="YSL-like"/>
</dbReference>